<proteinExistence type="predicted"/>
<gene>
    <name evidence="2" type="ORF">CCMP2556_LOCUS39595</name>
</gene>
<dbReference type="Gene3D" id="3.40.50.300">
    <property type="entry name" value="P-loop containing nucleotide triphosphate hydrolases"/>
    <property type="match status" value="1"/>
</dbReference>
<sequence length="820" mass="91747">MKRLLLWASLGALLSYWAGLVLPAPPPCSDPAVRTLAGRFESALGSLTLSCRGQMLRDRDTFFWSLFTDHFGSNPNTPYMWLALPAFGLFLPSPMWHMKRQDAVVLIARRPPSVEYFSFTSFALWVPRRGLQFSSLGDSVNNLNLQQTEEGLFAHVLTASQTTYNLVEEALVKSGLPKTAINLLKMPSDVGNLFDDWTHFETVLRLFRFENQTEGDAYLHSHYPVYYLRAPEVGELFASNVYKDRKHPDSPHERGLQGDFKRHNQQLLKDVGEALDRELSELSAVSFAPLMIQGLECLRHDTQCLGDCPDAAYYGPFIREESDVIDMLTLSEDEVHLVSVVNHRRSNVSVYGSLAVLKSSKPTLSKTRMNIRATSLGVTSFDFRPEEPFVSWAFARRPELCEELFTTEKTTVLHGCSVVQEDQVHPESFLTYCERIYLNPVTGTGPHWDDLLPAQLYQVKLSSLDRGASPRRSPPGIRGLPAASPVATFNGSMPMHFTHIVKTGGESLELHLATQPSPLLRYSACRAAAAAAEAPTAPAAPFGCRAAARTVSAALCGLNCECCAKDVLRSSTGFHGTVLRSPRAHALSIFSQCHVAHQNSWRRIVEDVPQYLAEGILRGTEYACGSYCTSFQPDWEADLKGMLAKQDVDVQVIPFLHNMQSHVLTCSNSAGSLGQHFRHRQEPLEPSLEEANRTLHEFDWVGLTDLYEHSMCLLHYQANGSLPAACDCDAPRFLRLPRFTHGVVRRGADQLPQEVLDQIDAYTAVDAQLFASAVRLLLGRLRHLEQITQRPLLKCLPWRRLWQSTRYVPGLWHGPYELSS</sequence>
<feature type="signal peptide" evidence="1">
    <location>
        <begin position="1"/>
        <end position="23"/>
    </location>
</feature>
<evidence type="ECO:0000256" key="1">
    <source>
        <dbReference type="SAM" id="SignalP"/>
    </source>
</evidence>
<dbReference type="EMBL" id="CAXAMN010023773">
    <property type="protein sequence ID" value="CAK9080734.1"/>
    <property type="molecule type" value="Genomic_DNA"/>
</dbReference>
<protein>
    <recommendedName>
        <fullName evidence="4">Protein xylosyltransferase</fullName>
    </recommendedName>
</protein>
<name>A0ABP0Q0N4_9DINO</name>
<evidence type="ECO:0000313" key="2">
    <source>
        <dbReference type="EMBL" id="CAK9080734.1"/>
    </source>
</evidence>
<reference evidence="2 3" key="1">
    <citation type="submission" date="2024-02" db="EMBL/GenBank/DDBJ databases">
        <authorList>
            <person name="Chen Y."/>
            <person name="Shah S."/>
            <person name="Dougan E. K."/>
            <person name="Thang M."/>
            <person name="Chan C."/>
        </authorList>
    </citation>
    <scope>NUCLEOTIDE SEQUENCE [LARGE SCALE GENOMIC DNA]</scope>
</reference>
<dbReference type="InterPro" id="IPR027417">
    <property type="entry name" value="P-loop_NTPase"/>
</dbReference>
<keyword evidence="1" id="KW-0732">Signal</keyword>
<dbReference type="Proteomes" id="UP001642484">
    <property type="component" value="Unassembled WGS sequence"/>
</dbReference>
<organism evidence="2 3">
    <name type="scientific">Durusdinium trenchii</name>
    <dbReference type="NCBI Taxonomy" id="1381693"/>
    <lineage>
        <taxon>Eukaryota</taxon>
        <taxon>Sar</taxon>
        <taxon>Alveolata</taxon>
        <taxon>Dinophyceae</taxon>
        <taxon>Suessiales</taxon>
        <taxon>Symbiodiniaceae</taxon>
        <taxon>Durusdinium</taxon>
    </lineage>
</organism>
<feature type="chain" id="PRO_5046379914" description="Protein xylosyltransferase" evidence="1">
    <location>
        <begin position="24"/>
        <end position="820"/>
    </location>
</feature>
<evidence type="ECO:0000313" key="3">
    <source>
        <dbReference type="Proteomes" id="UP001642484"/>
    </source>
</evidence>
<comment type="caution">
    <text evidence="2">The sequence shown here is derived from an EMBL/GenBank/DDBJ whole genome shotgun (WGS) entry which is preliminary data.</text>
</comment>
<keyword evidence="3" id="KW-1185">Reference proteome</keyword>
<accession>A0ABP0Q0N4</accession>
<evidence type="ECO:0008006" key="4">
    <source>
        <dbReference type="Google" id="ProtNLM"/>
    </source>
</evidence>